<organism evidence="1 2">
    <name type="scientific">Riccia fluitans</name>
    <dbReference type="NCBI Taxonomy" id="41844"/>
    <lineage>
        <taxon>Eukaryota</taxon>
        <taxon>Viridiplantae</taxon>
        <taxon>Streptophyta</taxon>
        <taxon>Embryophyta</taxon>
        <taxon>Marchantiophyta</taxon>
        <taxon>Marchantiopsida</taxon>
        <taxon>Marchantiidae</taxon>
        <taxon>Marchantiales</taxon>
        <taxon>Ricciaceae</taxon>
        <taxon>Riccia</taxon>
    </lineage>
</organism>
<protein>
    <submittedName>
        <fullName evidence="1">Uncharacterized protein</fullName>
    </submittedName>
</protein>
<comment type="caution">
    <text evidence="1">The sequence shown here is derived from an EMBL/GenBank/DDBJ whole genome shotgun (WGS) entry which is preliminary data.</text>
</comment>
<evidence type="ECO:0000313" key="1">
    <source>
        <dbReference type="EMBL" id="KAL2633080.1"/>
    </source>
</evidence>
<evidence type="ECO:0000313" key="2">
    <source>
        <dbReference type="Proteomes" id="UP001605036"/>
    </source>
</evidence>
<dbReference type="AlphaFoldDB" id="A0ABD1YQP2"/>
<sequence length="152" mass="16818">MNIVTQPAKKAAIGGDIDTKPAYGNPTYDAEGLRDFSEESVHLIDTEAAGDSATWAEVGNNGAIFQQQWLQASCGIMWTRELFYGQNESVFNRHQRPRYPTGAPGFESPSYPDVANPGNGSVDIYYSQIYSEIYFTFSPIALKWKPRAASSH</sequence>
<gene>
    <name evidence="1" type="ORF">R1flu_004559</name>
</gene>
<dbReference type="Proteomes" id="UP001605036">
    <property type="component" value="Unassembled WGS sequence"/>
</dbReference>
<accession>A0ABD1YQP2</accession>
<dbReference type="EMBL" id="JBHFFA010000003">
    <property type="protein sequence ID" value="KAL2633080.1"/>
    <property type="molecule type" value="Genomic_DNA"/>
</dbReference>
<proteinExistence type="predicted"/>
<keyword evidence="2" id="KW-1185">Reference proteome</keyword>
<reference evidence="1 2" key="1">
    <citation type="submission" date="2024-09" db="EMBL/GenBank/DDBJ databases">
        <title>Chromosome-scale assembly of Riccia fluitans.</title>
        <authorList>
            <person name="Paukszto L."/>
            <person name="Sawicki J."/>
            <person name="Karawczyk K."/>
            <person name="Piernik-Szablinska J."/>
            <person name="Szczecinska M."/>
            <person name="Mazdziarz M."/>
        </authorList>
    </citation>
    <scope>NUCLEOTIDE SEQUENCE [LARGE SCALE GENOMIC DNA]</scope>
    <source>
        <strain evidence="1">Rf_01</strain>
        <tissue evidence="1">Aerial parts of the thallus</tissue>
    </source>
</reference>
<name>A0ABD1YQP2_9MARC</name>